<dbReference type="GO" id="GO:0032049">
    <property type="term" value="P:cardiolipin biosynthetic process"/>
    <property type="evidence" value="ECO:0007669"/>
    <property type="project" value="UniProtKB-ARBA"/>
</dbReference>
<evidence type="ECO:0000313" key="2">
    <source>
        <dbReference type="EMBL" id="NUZ07830.1"/>
    </source>
</evidence>
<dbReference type="AlphaFoldDB" id="A0A7Y6NR73"/>
<dbReference type="Proteomes" id="UP000529637">
    <property type="component" value="Unassembled WGS sequence"/>
</dbReference>
<feature type="domain" description="PLD phosphodiesterase" evidence="1">
    <location>
        <begin position="425"/>
        <end position="452"/>
    </location>
</feature>
<dbReference type="PANTHER" id="PTHR21248:SF12">
    <property type="entry name" value="CARDIOLIPIN SYNTHASE C"/>
    <property type="match status" value="1"/>
</dbReference>
<proteinExistence type="predicted"/>
<protein>
    <submittedName>
        <fullName evidence="2">Phospholipase D family protein</fullName>
    </submittedName>
</protein>
<dbReference type="Pfam" id="PF13091">
    <property type="entry name" value="PLDc_2"/>
    <property type="match status" value="2"/>
</dbReference>
<evidence type="ECO:0000313" key="3">
    <source>
        <dbReference type="Proteomes" id="UP000529637"/>
    </source>
</evidence>
<dbReference type="PROSITE" id="PS50035">
    <property type="entry name" value="PLD"/>
    <property type="match status" value="2"/>
</dbReference>
<gene>
    <name evidence="2" type="ORF">HQN59_18865</name>
</gene>
<dbReference type="InterPro" id="IPR001736">
    <property type="entry name" value="PLipase_D/transphosphatidylase"/>
</dbReference>
<dbReference type="CDD" id="cd09111">
    <property type="entry name" value="PLDc_ymdC_like_1"/>
    <property type="match status" value="1"/>
</dbReference>
<accession>A0A7Y6NR73</accession>
<organism evidence="2 3">
    <name type="scientific">Piscinibacter koreensis</name>
    <dbReference type="NCBI Taxonomy" id="2742824"/>
    <lineage>
        <taxon>Bacteria</taxon>
        <taxon>Pseudomonadati</taxon>
        <taxon>Pseudomonadota</taxon>
        <taxon>Betaproteobacteria</taxon>
        <taxon>Burkholderiales</taxon>
        <taxon>Sphaerotilaceae</taxon>
        <taxon>Piscinibacter</taxon>
    </lineage>
</organism>
<dbReference type="SUPFAM" id="SSF56024">
    <property type="entry name" value="Phospholipase D/nuclease"/>
    <property type="match status" value="2"/>
</dbReference>
<name>A0A7Y6NR73_9BURK</name>
<dbReference type="RefSeq" id="WP_176070665.1">
    <property type="nucleotide sequence ID" value="NZ_JABWMJ010000009.1"/>
</dbReference>
<dbReference type="SMART" id="SM00155">
    <property type="entry name" value="PLDc"/>
    <property type="match status" value="2"/>
</dbReference>
<dbReference type="Gene3D" id="3.30.870.10">
    <property type="entry name" value="Endonuclease Chain A"/>
    <property type="match status" value="2"/>
</dbReference>
<keyword evidence="3" id="KW-1185">Reference proteome</keyword>
<dbReference type="GO" id="GO:0030572">
    <property type="term" value="F:phosphatidyltransferase activity"/>
    <property type="evidence" value="ECO:0007669"/>
    <property type="project" value="UniProtKB-ARBA"/>
</dbReference>
<dbReference type="PANTHER" id="PTHR21248">
    <property type="entry name" value="CARDIOLIPIN SYNTHASE"/>
    <property type="match status" value="1"/>
</dbReference>
<comment type="caution">
    <text evidence="2">The sequence shown here is derived from an EMBL/GenBank/DDBJ whole genome shotgun (WGS) entry which is preliminary data.</text>
</comment>
<reference evidence="2 3" key="1">
    <citation type="submission" date="2020-06" db="EMBL/GenBank/DDBJ databases">
        <title>Schlegella sp. ID0723 isolated from air conditioner.</title>
        <authorList>
            <person name="Kim D.Y."/>
            <person name="Kim D.-U."/>
        </authorList>
    </citation>
    <scope>NUCLEOTIDE SEQUENCE [LARGE SCALE GENOMIC DNA]</scope>
    <source>
        <strain evidence="2 3">ID0723</strain>
    </source>
</reference>
<dbReference type="InterPro" id="IPR025202">
    <property type="entry name" value="PLD-like_dom"/>
</dbReference>
<feature type="domain" description="PLD phosphodiesterase" evidence="1">
    <location>
        <begin position="190"/>
        <end position="217"/>
    </location>
</feature>
<evidence type="ECO:0000259" key="1">
    <source>
        <dbReference type="PROSITE" id="PS50035"/>
    </source>
</evidence>
<dbReference type="EMBL" id="JABWMJ010000009">
    <property type="protein sequence ID" value="NUZ07830.1"/>
    <property type="molecule type" value="Genomic_DNA"/>
</dbReference>
<sequence>MNHLHQAGHDPPPAAARPRWLGALRTLLRALPVVMLALAGCASLPSPVERPTSHALDDVASTALARVAAASLPDGGDARSGFRLLASSADALDARIGLTRRAEKSLDVQYYLIASDATGLEFLGELRDAAARGVRVRLMIDDLYAGGQDALLAGLEALPNVEVRLFNPLPSRRGGVASRVLLSLHEFSRINRRMHNKLLIADNSFAVTGGRNVANEYFGRGAPANFIDMDVLASGPVVGELSAVFDRYWNSEQAYPARSVVSGRTAPALRDSLARALAGHGDDRHAAGAVSAELDAGRIDQHLGRARVLADLPGKVAVATQAAPQESAVSSATLDLIGSAREDVLIATPYFIPGARGVDVMRQAVASGVRLSVVTNSLATTDEPLVHLGYARHRSRLLAMGVGLYELMPTDQNRRNETTLDFHGSLGRLHAKVAVVDHRHLFIGSMNMDRRSARWNTEIGLVIDSAPLAAEVTSLLQHERLPSSWRLRLAQDDRRIEWVAGDAARGAVHASEPAGGARHSLWLRLAARLVSEDLL</sequence>
<dbReference type="CDD" id="cd09113">
    <property type="entry name" value="PLDc_ymdC_like_2"/>
    <property type="match status" value="1"/>
</dbReference>